<dbReference type="Pfam" id="PF00196">
    <property type="entry name" value="GerE"/>
    <property type="match status" value="1"/>
</dbReference>
<gene>
    <name evidence="3" type="ORF">AGRA3207_001195</name>
</gene>
<dbReference type="InterPro" id="IPR011990">
    <property type="entry name" value="TPR-like_helical_dom_sf"/>
</dbReference>
<dbReference type="InterPro" id="IPR058852">
    <property type="entry name" value="HTH_77"/>
</dbReference>
<dbReference type="CDD" id="cd06170">
    <property type="entry name" value="LuxR_C_like"/>
    <property type="match status" value="1"/>
</dbReference>
<dbReference type="PANTHER" id="PTHR47691:SF3">
    <property type="entry name" value="HTH-TYPE TRANSCRIPTIONAL REGULATOR RV0890C-RELATED"/>
    <property type="match status" value="1"/>
</dbReference>
<accession>A0ABX8QNW2</accession>
<name>A0ABX8QNW2_9ACTN</name>
<proteinExistence type="predicted"/>
<dbReference type="PROSITE" id="PS00622">
    <property type="entry name" value="HTH_LUXR_1"/>
    <property type="match status" value="1"/>
</dbReference>
<organism evidence="3 4">
    <name type="scientific">Actinomadura graeca</name>
    <dbReference type="NCBI Taxonomy" id="2750812"/>
    <lineage>
        <taxon>Bacteria</taxon>
        <taxon>Bacillati</taxon>
        <taxon>Actinomycetota</taxon>
        <taxon>Actinomycetes</taxon>
        <taxon>Streptosporangiales</taxon>
        <taxon>Thermomonosporaceae</taxon>
        <taxon>Actinomadura</taxon>
    </lineage>
</organism>
<keyword evidence="4" id="KW-1185">Reference proteome</keyword>
<dbReference type="Pfam" id="PF13424">
    <property type="entry name" value="TPR_12"/>
    <property type="match status" value="1"/>
</dbReference>
<dbReference type="Proteomes" id="UP001049518">
    <property type="component" value="Chromosome"/>
</dbReference>
<dbReference type="PROSITE" id="PS50043">
    <property type="entry name" value="HTH_LUXR_2"/>
    <property type="match status" value="1"/>
</dbReference>
<dbReference type="InterPro" id="IPR016032">
    <property type="entry name" value="Sig_transdc_resp-reg_C-effctor"/>
</dbReference>
<dbReference type="SUPFAM" id="SSF46894">
    <property type="entry name" value="C-terminal effector domain of the bipartite response regulators"/>
    <property type="match status" value="1"/>
</dbReference>
<evidence type="ECO:0000256" key="1">
    <source>
        <dbReference type="SAM" id="MobiDB-lite"/>
    </source>
</evidence>
<sequence>MTTLNTPARTNLPAEPNAFVGRDRDVGDLRRLLEDMRAVTLCGPGGIGKTRLALHVAHAMVSVHPEGVWFVELADVRPDGTPEPIARRVAAVLDIAEEDDRPLAETLMDALDGPSVLLVLDNCEHVVDECAALTGMLLARCRRLRVLATSREPLRLPCENVWRVPPLEPDEAARLFVERARAARPGFDRTRAVEEVTRALDGVPLALELAAARVRVLSVEQIARRLADRFRLLSAGDRSAPIRQRTLRAAIDWSHDLLDGPERTLLRRLSVFAGWTLDQAEQVCGDDVLDTGEVLDLLTALVDKSLVTVTGEAAGEVRFRLLDSIREYAAERLEAAGEDAQFRLRHRDAVLEAAERHGEIAVAEIPGSWQERVALFRLYDAELGNVRAALSWSLERGDIEEGLRICTALRSYWIVRGRVAEWAEWTDRFLARGPALPAGVLGAGLAGRAQLAAGVRDFTQAQRYAEEALGPCRASGDDFMTASSLITIAEALTRAGRTADAVARLDEADAIAAAPGQEWNRAYALATRGYLLIRGSRLREARDRLAAAAAIMRDIGQLWGASHAMIGLGRLAELRGDHDAARGHYAEVLPILAEIGARPEMARALAGLGRVALERGDAPGAREALAQSLTLSRSSGIRLDVARALDAFTGLLAHEGDARGAVLLAGAASALREAAGRHPGAGARQERTLAPIRRTLGDPLVTQFWAEGRAMPADDAAAYALNPAPQQSPGGQLPPASDTTLPPGTPPTRPTTDATLPRGAPPPEPAGDAAFPPGGPPARPSTDAASSAPKVPPPREPTPSKQPPSVPPARPGTGFLTPREQEVVALVARGLSNRGIADELVISPATVARHVTNILTKLGFASRAQIAVWAVGNDRASDS</sequence>
<dbReference type="Gene3D" id="3.40.50.300">
    <property type="entry name" value="P-loop containing nucleotide triphosphate hydrolases"/>
    <property type="match status" value="1"/>
</dbReference>
<evidence type="ECO:0000313" key="4">
    <source>
        <dbReference type="Proteomes" id="UP001049518"/>
    </source>
</evidence>
<dbReference type="Gene3D" id="1.25.40.10">
    <property type="entry name" value="Tetratricopeptide repeat domain"/>
    <property type="match status" value="1"/>
</dbReference>
<feature type="domain" description="HTH luxR-type" evidence="2">
    <location>
        <begin position="809"/>
        <end position="874"/>
    </location>
</feature>
<dbReference type="PRINTS" id="PR00364">
    <property type="entry name" value="DISEASERSIST"/>
</dbReference>
<protein>
    <submittedName>
        <fullName evidence="3">Tetratricopeptide repeat protein</fullName>
    </submittedName>
</protein>
<dbReference type="InterPro" id="IPR002182">
    <property type="entry name" value="NB-ARC"/>
</dbReference>
<dbReference type="SUPFAM" id="SSF52540">
    <property type="entry name" value="P-loop containing nucleoside triphosphate hydrolases"/>
    <property type="match status" value="1"/>
</dbReference>
<dbReference type="SMART" id="SM00421">
    <property type="entry name" value="HTH_LUXR"/>
    <property type="match status" value="1"/>
</dbReference>
<dbReference type="InterPro" id="IPR027417">
    <property type="entry name" value="P-loop_NTPase"/>
</dbReference>
<dbReference type="Gene3D" id="1.10.10.10">
    <property type="entry name" value="Winged helix-like DNA-binding domain superfamily/Winged helix DNA-binding domain"/>
    <property type="match status" value="1"/>
</dbReference>
<dbReference type="InterPro" id="IPR000792">
    <property type="entry name" value="Tscrpt_reg_LuxR_C"/>
</dbReference>
<dbReference type="RefSeq" id="WP_231333550.1">
    <property type="nucleotide sequence ID" value="NZ_CP059572.1"/>
</dbReference>
<dbReference type="EMBL" id="CP059572">
    <property type="protein sequence ID" value="QXJ20474.1"/>
    <property type="molecule type" value="Genomic_DNA"/>
</dbReference>
<dbReference type="Pfam" id="PF00931">
    <property type="entry name" value="NB-ARC"/>
    <property type="match status" value="1"/>
</dbReference>
<dbReference type="PRINTS" id="PR00038">
    <property type="entry name" value="HTHLUXR"/>
</dbReference>
<feature type="region of interest" description="Disordered" evidence="1">
    <location>
        <begin position="721"/>
        <end position="816"/>
    </location>
</feature>
<dbReference type="InterPro" id="IPR036388">
    <property type="entry name" value="WH-like_DNA-bd_sf"/>
</dbReference>
<reference evidence="3" key="1">
    <citation type="submission" date="2020-07" db="EMBL/GenBank/DDBJ databases">
        <authorList>
            <person name="Tarantini F.S."/>
            <person name="Hong K.W."/>
            <person name="Chan K.G."/>
        </authorList>
    </citation>
    <scope>NUCLEOTIDE SEQUENCE</scope>
    <source>
        <strain evidence="3">32-07</strain>
    </source>
</reference>
<dbReference type="SUPFAM" id="SSF48452">
    <property type="entry name" value="TPR-like"/>
    <property type="match status" value="1"/>
</dbReference>
<evidence type="ECO:0000313" key="3">
    <source>
        <dbReference type="EMBL" id="QXJ20474.1"/>
    </source>
</evidence>
<dbReference type="Pfam" id="PF25872">
    <property type="entry name" value="HTH_77"/>
    <property type="match status" value="1"/>
</dbReference>
<evidence type="ECO:0000259" key="2">
    <source>
        <dbReference type="PROSITE" id="PS50043"/>
    </source>
</evidence>
<dbReference type="PANTHER" id="PTHR47691">
    <property type="entry name" value="REGULATOR-RELATED"/>
    <property type="match status" value="1"/>
</dbReference>
<feature type="compositionally biased region" description="Pro residues" evidence="1">
    <location>
        <begin position="790"/>
        <end position="810"/>
    </location>
</feature>